<sequence length="136" mass="15535">MEMNNSLKRVKYWWTKNDFNFDLIIILAIFFAIIVSSACKRKPQTNGVEVEDTYEVMTGIVVEVKFPDNNTMVRFDDGRVKLFSNIEYDVIWELGKKHKIRITEGHFISAVMVDDGVVDGSSLGNQSPEADKKPSL</sequence>
<gene>
    <name evidence="2" type="ORF">A2478_03395</name>
</gene>
<accession>A0A1F5T1J9</accession>
<evidence type="ECO:0000256" key="1">
    <source>
        <dbReference type="SAM" id="Phobius"/>
    </source>
</evidence>
<keyword evidence="1" id="KW-1133">Transmembrane helix</keyword>
<organism evidence="2 3">
    <name type="scientific">Candidatus Falkowbacteria bacterium RIFOXYC2_FULL_36_12</name>
    <dbReference type="NCBI Taxonomy" id="1798002"/>
    <lineage>
        <taxon>Bacteria</taxon>
        <taxon>Candidatus Falkowiibacteriota</taxon>
    </lineage>
</organism>
<dbReference type="AlphaFoldDB" id="A0A1F5T1J9"/>
<reference evidence="2 3" key="1">
    <citation type="journal article" date="2016" name="Nat. Commun.">
        <title>Thousands of microbial genomes shed light on interconnected biogeochemical processes in an aquifer system.</title>
        <authorList>
            <person name="Anantharaman K."/>
            <person name="Brown C.T."/>
            <person name="Hug L.A."/>
            <person name="Sharon I."/>
            <person name="Castelle C.J."/>
            <person name="Probst A.J."/>
            <person name="Thomas B.C."/>
            <person name="Singh A."/>
            <person name="Wilkins M.J."/>
            <person name="Karaoz U."/>
            <person name="Brodie E.L."/>
            <person name="Williams K.H."/>
            <person name="Hubbard S.S."/>
            <person name="Banfield J.F."/>
        </authorList>
    </citation>
    <scope>NUCLEOTIDE SEQUENCE [LARGE SCALE GENOMIC DNA]</scope>
</reference>
<keyword evidence="1" id="KW-0472">Membrane</keyword>
<keyword evidence="1" id="KW-0812">Transmembrane</keyword>
<feature type="transmembrane region" description="Helical" evidence="1">
    <location>
        <begin position="21"/>
        <end position="38"/>
    </location>
</feature>
<evidence type="ECO:0000313" key="2">
    <source>
        <dbReference type="EMBL" id="OGF32341.1"/>
    </source>
</evidence>
<name>A0A1F5T1J9_9BACT</name>
<comment type="caution">
    <text evidence="2">The sequence shown here is derived from an EMBL/GenBank/DDBJ whole genome shotgun (WGS) entry which is preliminary data.</text>
</comment>
<protein>
    <submittedName>
        <fullName evidence="2">Uncharacterized protein</fullName>
    </submittedName>
</protein>
<dbReference type="EMBL" id="MFGJ01000006">
    <property type="protein sequence ID" value="OGF32341.1"/>
    <property type="molecule type" value="Genomic_DNA"/>
</dbReference>
<proteinExistence type="predicted"/>
<evidence type="ECO:0000313" key="3">
    <source>
        <dbReference type="Proteomes" id="UP000179001"/>
    </source>
</evidence>
<dbReference type="Proteomes" id="UP000179001">
    <property type="component" value="Unassembled WGS sequence"/>
</dbReference>